<proteinExistence type="predicted"/>
<evidence type="ECO:0000313" key="4">
    <source>
        <dbReference type="Proteomes" id="UP000281708"/>
    </source>
</evidence>
<dbReference type="PANTHER" id="PTHR43540:SF1">
    <property type="entry name" value="ISOCHORISMATASE HYDROLASE"/>
    <property type="match status" value="1"/>
</dbReference>
<dbReference type="Gene3D" id="3.40.50.850">
    <property type="entry name" value="Isochorismatase-like"/>
    <property type="match status" value="1"/>
</dbReference>
<evidence type="ECO:0000256" key="1">
    <source>
        <dbReference type="ARBA" id="ARBA00022801"/>
    </source>
</evidence>
<dbReference type="EMBL" id="RDBE01000010">
    <property type="protein sequence ID" value="RLV48061.1"/>
    <property type="molecule type" value="Genomic_DNA"/>
</dbReference>
<accession>A0A3L8NZ56</accession>
<sequence length="215" mass="22236">MSAGAHGDAFSGRIGWGTSPALLVIDLCRAYTEADGPFALPGAEEVVAANRRLVGAARRAGVPVLWTAVRYAADLHDAGWFGVKVPALRAFADGEPGGWGELTLPPEPGEPVVVKQHASGFAGTDLADRLHELAVDTVVVSGVSTSGCVRASATDAIAAGFRPVVVADACGDRSPRLHQDNLRDLDAKYADVVDLAEAEAELISGTRAGSPRSWG</sequence>
<evidence type="ECO:0000259" key="2">
    <source>
        <dbReference type="Pfam" id="PF00857"/>
    </source>
</evidence>
<dbReference type="OrthoDB" id="7500697at2"/>
<dbReference type="Pfam" id="PF00857">
    <property type="entry name" value="Isochorismatase"/>
    <property type="match status" value="1"/>
</dbReference>
<dbReference type="SUPFAM" id="SSF52499">
    <property type="entry name" value="Isochorismatase-like hydrolases"/>
    <property type="match status" value="1"/>
</dbReference>
<organism evidence="3 4">
    <name type="scientific">Nocardioides mangrovicus</name>
    <dbReference type="NCBI Taxonomy" id="2478913"/>
    <lineage>
        <taxon>Bacteria</taxon>
        <taxon>Bacillati</taxon>
        <taxon>Actinomycetota</taxon>
        <taxon>Actinomycetes</taxon>
        <taxon>Propionibacteriales</taxon>
        <taxon>Nocardioidaceae</taxon>
        <taxon>Nocardioides</taxon>
    </lineage>
</organism>
<keyword evidence="4" id="KW-1185">Reference proteome</keyword>
<gene>
    <name evidence="3" type="ORF">D9V37_18400</name>
</gene>
<feature type="domain" description="Isochorismatase-like" evidence="2">
    <location>
        <begin position="21"/>
        <end position="196"/>
    </location>
</feature>
<dbReference type="Proteomes" id="UP000281708">
    <property type="component" value="Unassembled WGS sequence"/>
</dbReference>
<comment type="caution">
    <text evidence="3">The sequence shown here is derived from an EMBL/GenBank/DDBJ whole genome shotgun (WGS) entry which is preliminary data.</text>
</comment>
<dbReference type="InterPro" id="IPR016291">
    <property type="entry name" value="Isochorismatase"/>
</dbReference>
<dbReference type="RefSeq" id="WP_121807568.1">
    <property type="nucleotide sequence ID" value="NZ_RDBE01000010.1"/>
</dbReference>
<dbReference type="PANTHER" id="PTHR43540">
    <property type="entry name" value="PEROXYUREIDOACRYLATE/UREIDOACRYLATE AMIDOHYDROLASE-RELATED"/>
    <property type="match status" value="1"/>
</dbReference>
<dbReference type="PRINTS" id="PR01398">
    <property type="entry name" value="ISCHRISMTASE"/>
</dbReference>
<name>A0A3L8NZ56_9ACTN</name>
<dbReference type="InterPro" id="IPR050272">
    <property type="entry name" value="Isochorismatase-like_hydrls"/>
</dbReference>
<dbReference type="AlphaFoldDB" id="A0A3L8NZ56"/>
<reference evidence="3 4" key="1">
    <citation type="submission" date="2018-10" db="EMBL/GenBank/DDBJ databases">
        <title>Marmoricola sp. 4Q3S-7 whole genome shotgun sequence.</title>
        <authorList>
            <person name="Li F."/>
        </authorList>
    </citation>
    <scope>NUCLEOTIDE SEQUENCE [LARGE SCALE GENOMIC DNA]</scope>
    <source>
        <strain evidence="3 4">4Q3S-7</strain>
    </source>
</reference>
<dbReference type="GO" id="GO:0008908">
    <property type="term" value="F:isochorismatase activity"/>
    <property type="evidence" value="ECO:0007669"/>
    <property type="project" value="InterPro"/>
</dbReference>
<dbReference type="InterPro" id="IPR036380">
    <property type="entry name" value="Isochorismatase-like_sf"/>
</dbReference>
<dbReference type="InterPro" id="IPR000868">
    <property type="entry name" value="Isochorismatase-like_dom"/>
</dbReference>
<keyword evidence="1" id="KW-0378">Hydrolase</keyword>
<evidence type="ECO:0000313" key="3">
    <source>
        <dbReference type="EMBL" id="RLV48061.1"/>
    </source>
</evidence>
<protein>
    <submittedName>
        <fullName evidence="3">Isochorismatase family protein</fullName>
    </submittedName>
</protein>